<evidence type="ECO:0000313" key="3">
    <source>
        <dbReference type="EMBL" id="RYR04809.1"/>
    </source>
</evidence>
<comment type="caution">
    <text evidence="3">The sequence shown here is derived from an EMBL/GenBank/DDBJ whole genome shotgun (WGS) entry which is preliminary data.</text>
</comment>
<feature type="compositionally biased region" description="Acidic residues" evidence="1">
    <location>
        <begin position="145"/>
        <end position="158"/>
    </location>
</feature>
<dbReference type="Gene3D" id="3.80.10.10">
    <property type="entry name" value="Ribonuclease Inhibitor"/>
    <property type="match status" value="1"/>
</dbReference>
<evidence type="ECO:0000256" key="1">
    <source>
        <dbReference type="SAM" id="MobiDB-lite"/>
    </source>
</evidence>
<dbReference type="InterPro" id="IPR058594">
    <property type="entry name" value="PB1-like_dom_pln"/>
</dbReference>
<dbReference type="Proteomes" id="UP000289738">
    <property type="component" value="Chromosome B06"/>
</dbReference>
<protein>
    <recommendedName>
        <fullName evidence="2">PB1-like domain-containing protein</fullName>
    </recommendedName>
</protein>
<dbReference type="Pfam" id="PF26130">
    <property type="entry name" value="PB1-like"/>
    <property type="match status" value="1"/>
</dbReference>
<organism evidence="3 4">
    <name type="scientific">Arachis hypogaea</name>
    <name type="common">Peanut</name>
    <dbReference type="NCBI Taxonomy" id="3818"/>
    <lineage>
        <taxon>Eukaryota</taxon>
        <taxon>Viridiplantae</taxon>
        <taxon>Streptophyta</taxon>
        <taxon>Embryophyta</taxon>
        <taxon>Tracheophyta</taxon>
        <taxon>Spermatophyta</taxon>
        <taxon>Magnoliopsida</taxon>
        <taxon>eudicotyledons</taxon>
        <taxon>Gunneridae</taxon>
        <taxon>Pentapetalae</taxon>
        <taxon>rosids</taxon>
        <taxon>fabids</taxon>
        <taxon>Fabales</taxon>
        <taxon>Fabaceae</taxon>
        <taxon>Papilionoideae</taxon>
        <taxon>50 kb inversion clade</taxon>
        <taxon>dalbergioids sensu lato</taxon>
        <taxon>Dalbergieae</taxon>
        <taxon>Pterocarpus clade</taxon>
        <taxon>Arachis</taxon>
    </lineage>
</organism>
<feature type="domain" description="PB1-like" evidence="2">
    <location>
        <begin position="60"/>
        <end position="110"/>
    </location>
</feature>
<feature type="region of interest" description="Disordered" evidence="1">
    <location>
        <begin position="144"/>
        <end position="180"/>
    </location>
</feature>
<sequence>MTANADLAKSLAAVQWNLEVELNLTAFSNLVHLHLYGRELTGSIHKEIGTLTKLSYLDLTRYDKVTQSWWLVPNRPLQTSLRDITDDKELMEMCYLAQKNKGVIHVYYKHGVSEPLYNEKVESVSSKGKELMSQIVFVALSSSDESSDSIDSDDNVEDEPYRSGGDEVSSEEEEVAVKRSAGKKTNGLRMMNYFLDQFLSLVIWHHIIMPKMKLIMNLMVETHGTRKK</sequence>
<evidence type="ECO:0000313" key="4">
    <source>
        <dbReference type="Proteomes" id="UP000289738"/>
    </source>
</evidence>
<name>A0A444YSA9_ARAHY</name>
<evidence type="ECO:0000259" key="2">
    <source>
        <dbReference type="Pfam" id="PF26130"/>
    </source>
</evidence>
<dbReference type="AlphaFoldDB" id="A0A444YSA9"/>
<reference evidence="3 4" key="1">
    <citation type="submission" date="2019-01" db="EMBL/GenBank/DDBJ databases">
        <title>Sequencing of cultivated peanut Arachis hypogaea provides insights into genome evolution and oil improvement.</title>
        <authorList>
            <person name="Chen X."/>
        </authorList>
    </citation>
    <scope>NUCLEOTIDE SEQUENCE [LARGE SCALE GENOMIC DNA]</scope>
    <source>
        <strain evidence="4">cv. Fuhuasheng</strain>
        <tissue evidence="3">Leaves</tissue>
    </source>
</reference>
<dbReference type="InterPro" id="IPR032675">
    <property type="entry name" value="LRR_dom_sf"/>
</dbReference>
<proteinExistence type="predicted"/>
<dbReference type="EMBL" id="SDMP01000016">
    <property type="protein sequence ID" value="RYR04809.1"/>
    <property type="molecule type" value="Genomic_DNA"/>
</dbReference>
<keyword evidence="4" id="KW-1185">Reference proteome</keyword>
<accession>A0A444YSA9</accession>
<gene>
    <name evidence="3" type="ORF">Ahy_B06g084584</name>
</gene>